<dbReference type="InterPro" id="IPR001374">
    <property type="entry name" value="R3H_dom"/>
</dbReference>
<dbReference type="InterPro" id="IPR004087">
    <property type="entry name" value="KH_dom"/>
</dbReference>
<evidence type="ECO:0000256" key="3">
    <source>
        <dbReference type="ARBA" id="ARBA00022960"/>
    </source>
</evidence>
<dbReference type="Pfam" id="PF14804">
    <property type="entry name" value="Jag_N"/>
    <property type="match status" value="1"/>
</dbReference>
<dbReference type="AlphaFoldDB" id="A0A6L5GNZ9"/>
<evidence type="ECO:0000256" key="5">
    <source>
        <dbReference type="ARBA" id="ARBA00023316"/>
    </source>
</evidence>
<dbReference type="Proteomes" id="UP000473648">
    <property type="component" value="Unassembled WGS sequence"/>
</dbReference>
<dbReference type="Gene3D" id="3.30.30.80">
    <property type="entry name" value="probable RNA-binding protein from clostridium symbiosum atcc 14940"/>
    <property type="match status" value="1"/>
</dbReference>
<comment type="caution">
    <text evidence="8">The sequence shown here is derived from an EMBL/GenBank/DDBJ whole genome shotgun (WGS) entry which is preliminary data.</text>
</comment>
<feature type="domain" description="R3H" evidence="7">
    <location>
        <begin position="160"/>
        <end position="226"/>
    </location>
</feature>
<dbReference type="InterPro" id="IPR038008">
    <property type="entry name" value="Jag_KH"/>
</dbReference>
<dbReference type="Pfam" id="PF01424">
    <property type="entry name" value="R3H"/>
    <property type="match status" value="1"/>
</dbReference>
<feature type="region of interest" description="Jag_N domain" evidence="6">
    <location>
        <begin position="6"/>
        <end position="56"/>
    </location>
</feature>
<dbReference type="PANTHER" id="PTHR35800:SF1">
    <property type="entry name" value="RNA-BINDING PROTEIN KHPB"/>
    <property type="match status" value="1"/>
</dbReference>
<dbReference type="InterPro" id="IPR015946">
    <property type="entry name" value="KH_dom-like_a/b"/>
</dbReference>
<dbReference type="CDD" id="cd02414">
    <property type="entry name" value="KH-II_Jag"/>
    <property type="match status" value="1"/>
</dbReference>
<dbReference type="CDD" id="cd02644">
    <property type="entry name" value="R3H_jag"/>
    <property type="match status" value="1"/>
</dbReference>
<comment type="domain">
    <text evidence="6">Has an N-terminal Jag-N domain and 2 RNA-binding domains (KH and R3H).</text>
</comment>
<sequence length="230" mass="26186">MSQTITEKGKTIDEAVQKALETLSAERDQVDIKVVQEPESGFIGIFGKKEAIVEATLKETFDPEVQAEAYVEDESEKIQAMASTFLSDMFNAMDLDVTIDTAYETEDDVLKVELSGDKMGLLIGRRGQTLDAIQYLTSLAVNKQTDHHIRISINTEHYREKRQQTLENLAHKMANKVARSHRKFSLEPMNPGERRIIHATLQDDGRVYTYSEGQDPYRYVVIDLKENDQE</sequence>
<comment type="function">
    <text evidence="6">A probable RNA chaperone. Forms a complex with KhpA which binds to cellular RNA and controls its expression. Plays a role in peptidoglycan (PG) homeostasis and cell length regulation.</text>
</comment>
<accession>A0A6L5GNZ9</accession>
<gene>
    <name evidence="6" type="primary">khpB</name>
    <name evidence="6" type="synonym">eloR</name>
    <name evidence="8" type="ORF">FRC53_00400</name>
</gene>
<name>A0A6L5GNZ9_9FIRM</name>
<comment type="subcellular location">
    <subcellularLocation>
        <location evidence="6">Cytoplasm</location>
    </subcellularLocation>
</comment>
<keyword evidence="5 6" id="KW-0961">Cell wall biogenesis/degradation</keyword>
<evidence type="ECO:0000256" key="6">
    <source>
        <dbReference type="HAMAP-Rule" id="MF_00867"/>
    </source>
</evidence>
<dbReference type="Gene3D" id="3.30.300.20">
    <property type="match status" value="1"/>
</dbReference>
<dbReference type="EMBL" id="VOGB01000003">
    <property type="protein sequence ID" value="MQM71904.1"/>
    <property type="molecule type" value="Genomic_DNA"/>
</dbReference>
<keyword evidence="1 6" id="KW-0963">Cytoplasm</keyword>
<evidence type="ECO:0000256" key="1">
    <source>
        <dbReference type="ARBA" id="ARBA00022490"/>
    </source>
</evidence>
<dbReference type="GO" id="GO:0003723">
    <property type="term" value="F:RNA binding"/>
    <property type="evidence" value="ECO:0007669"/>
    <property type="project" value="UniProtKB-UniRule"/>
</dbReference>
<comment type="subunit">
    <text evidence="6">Forms a complex with KhpA.</text>
</comment>
<keyword evidence="9" id="KW-1185">Reference proteome</keyword>
<organism evidence="8 9">
    <name type="scientific">Candidatus Pseudoramibacter fermentans</name>
    <dbReference type="NCBI Taxonomy" id="2594427"/>
    <lineage>
        <taxon>Bacteria</taxon>
        <taxon>Bacillati</taxon>
        <taxon>Bacillota</taxon>
        <taxon>Clostridia</taxon>
        <taxon>Eubacteriales</taxon>
        <taxon>Eubacteriaceae</taxon>
        <taxon>Pseudoramibacter</taxon>
    </lineage>
</organism>
<dbReference type="InterPro" id="IPR032782">
    <property type="entry name" value="KhpB_N"/>
</dbReference>
<dbReference type="GO" id="GO:0005737">
    <property type="term" value="C:cytoplasm"/>
    <property type="evidence" value="ECO:0007669"/>
    <property type="project" value="UniProtKB-SubCell"/>
</dbReference>
<dbReference type="SMART" id="SM00393">
    <property type="entry name" value="R3H"/>
    <property type="match status" value="1"/>
</dbReference>
<evidence type="ECO:0000256" key="2">
    <source>
        <dbReference type="ARBA" id="ARBA00022884"/>
    </source>
</evidence>
<dbReference type="InterPro" id="IPR039247">
    <property type="entry name" value="KhpB"/>
</dbReference>
<keyword evidence="4 6" id="KW-0143">Chaperone</keyword>
<dbReference type="NCBIfam" id="NF041568">
    <property type="entry name" value="Jag_EloR"/>
    <property type="match status" value="1"/>
</dbReference>
<proteinExistence type="inferred from homology"/>
<dbReference type="InterPro" id="IPR034079">
    <property type="entry name" value="R3H_KhpB"/>
</dbReference>
<dbReference type="PANTHER" id="PTHR35800">
    <property type="entry name" value="PROTEIN JAG"/>
    <property type="match status" value="1"/>
</dbReference>
<comment type="similarity">
    <text evidence="6">Belongs to the KhpB RNA-binding protein family.</text>
</comment>
<keyword evidence="3 6" id="KW-0133">Cell shape</keyword>
<dbReference type="SUPFAM" id="SSF82708">
    <property type="entry name" value="R3H domain"/>
    <property type="match status" value="1"/>
</dbReference>
<dbReference type="HAMAP" id="MF_00867">
    <property type="entry name" value="KhpB"/>
    <property type="match status" value="1"/>
</dbReference>
<dbReference type="InterPro" id="IPR036867">
    <property type="entry name" value="R3H_dom_sf"/>
</dbReference>
<evidence type="ECO:0000313" key="8">
    <source>
        <dbReference type="EMBL" id="MQM71904.1"/>
    </source>
</evidence>
<dbReference type="PROSITE" id="PS51061">
    <property type="entry name" value="R3H"/>
    <property type="match status" value="1"/>
</dbReference>
<dbReference type="GO" id="GO:0008360">
    <property type="term" value="P:regulation of cell shape"/>
    <property type="evidence" value="ECO:0007669"/>
    <property type="project" value="UniProtKB-KW"/>
</dbReference>
<evidence type="ECO:0000256" key="4">
    <source>
        <dbReference type="ARBA" id="ARBA00023186"/>
    </source>
</evidence>
<dbReference type="Gene3D" id="3.30.1370.50">
    <property type="entry name" value="R3H-like domain"/>
    <property type="match status" value="1"/>
</dbReference>
<evidence type="ECO:0000313" key="9">
    <source>
        <dbReference type="Proteomes" id="UP000473648"/>
    </source>
</evidence>
<dbReference type="SMART" id="SM01245">
    <property type="entry name" value="Jag_N"/>
    <property type="match status" value="1"/>
</dbReference>
<protein>
    <recommendedName>
        <fullName evidence="6">RNA-binding protein KhpB</fullName>
    </recommendedName>
    <alternativeName>
        <fullName evidence="6">RNA-binding protein EloR</fullName>
    </alternativeName>
</protein>
<dbReference type="InterPro" id="IPR038247">
    <property type="entry name" value="Jag_N_dom_sf"/>
</dbReference>
<reference evidence="8" key="1">
    <citation type="journal article" date="2020" name="Appl. Environ. Microbiol.">
        <title>Medium-Chain Fatty Acid Synthesis by 'Candidatus Weimeria bifida' gen. nov., sp. nov., and 'Candidatus Pseudoramibacter fermentans' sp. nov.</title>
        <authorList>
            <person name="Scarborough M.J."/>
            <person name="Myers K.S."/>
            <person name="Donohue T.J."/>
            <person name="Noguera D.R."/>
        </authorList>
    </citation>
    <scope>NUCLEOTIDE SEQUENCE</scope>
    <source>
        <strain evidence="8">EUB1.1</strain>
    </source>
</reference>
<dbReference type="SMART" id="SM00322">
    <property type="entry name" value="KH"/>
    <property type="match status" value="1"/>
</dbReference>
<dbReference type="GO" id="GO:0009252">
    <property type="term" value="P:peptidoglycan biosynthetic process"/>
    <property type="evidence" value="ECO:0007669"/>
    <property type="project" value="UniProtKB-UniRule"/>
</dbReference>
<keyword evidence="2 6" id="KW-0694">RNA-binding</keyword>
<evidence type="ECO:0000259" key="7">
    <source>
        <dbReference type="PROSITE" id="PS51061"/>
    </source>
</evidence>
<dbReference type="GO" id="GO:0071555">
    <property type="term" value="P:cell wall organization"/>
    <property type="evidence" value="ECO:0007669"/>
    <property type="project" value="UniProtKB-KW"/>
</dbReference>
<dbReference type="Pfam" id="PF13083">
    <property type="entry name" value="KH_KhpA-B"/>
    <property type="match status" value="1"/>
</dbReference>